<dbReference type="InterPro" id="IPR032466">
    <property type="entry name" value="Metal_Hydrolase"/>
</dbReference>
<gene>
    <name evidence="4" type="ORF">SAMN04488692_102131</name>
</gene>
<organism evidence="4 5">
    <name type="scientific">Halarsenatibacter silvermanii</name>
    <dbReference type="NCBI Taxonomy" id="321763"/>
    <lineage>
        <taxon>Bacteria</taxon>
        <taxon>Bacillati</taxon>
        <taxon>Bacillota</taxon>
        <taxon>Clostridia</taxon>
        <taxon>Halanaerobiales</taxon>
        <taxon>Halarsenatibacteraceae</taxon>
        <taxon>Halarsenatibacter</taxon>
    </lineage>
</organism>
<dbReference type="Gene3D" id="3.20.20.140">
    <property type="entry name" value="Metal-dependent hydrolases"/>
    <property type="match status" value="1"/>
</dbReference>
<comment type="similarity">
    <text evidence="2">Belongs to the metallo-dependent hydrolases superfamily. Hydantoinase/dihydropyrimidinase family.</text>
</comment>
<sequence length="472" mass="52471">MPLLLKNGRIVTENDTFPGTLLIKDGIISRVLSGENQNFDLENGLQGLKTIDVSGCVIMPGVIDAHTHYQLHSRDTVTAGDFYSGTRSAALGGVTAFIDFADHQENISLGESARSRRKQAEKNAVIDFNLHQTVHYFDDEIYRQLQKIRDMGISSIKMFTTYKDAGYFIPQADRAGLMKACSQLGLLPTVHAEHDEIITRARQDISSRLGGESNFKLSDHADLRPPEAETAAVKRLGRLAREEDVPLYVDHISAGETMKTVEKLREKGANIAAETTPHYLCLDREFLEGAEPEKYFMVPPLRSRGQRNLLRNYFARESVDTAATDHCAFSLAQKREEKNPLNMLPGIPGSETLLALLHHFFVNRNHISYQQLSRQLSTNPARLFGLYPQRGSIAEGSLADLVVFDPEKKKRLTSDNLHSAAGYSPYAHITVRGYPRMTIAGGEIIAREGELKADKGRGDFISAGKSSLFGRK</sequence>
<dbReference type="SUPFAM" id="SSF51556">
    <property type="entry name" value="Metallo-dependent hydrolases"/>
    <property type="match status" value="1"/>
</dbReference>
<dbReference type="PANTHER" id="PTHR11647">
    <property type="entry name" value="HYDRANTOINASE/DIHYDROPYRIMIDINASE FAMILY MEMBER"/>
    <property type="match status" value="1"/>
</dbReference>
<dbReference type="Pfam" id="PF01979">
    <property type="entry name" value="Amidohydro_1"/>
    <property type="match status" value="1"/>
</dbReference>
<dbReference type="GO" id="GO:0016812">
    <property type="term" value="F:hydrolase activity, acting on carbon-nitrogen (but not peptide) bonds, in cyclic amides"/>
    <property type="evidence" value="ECO:0007669"/>
    <property type="project" value="TreeGrafter"/>
</dbReference>
<dbReference type="InterPro" id="IPR050378">
    <property type="entry name" value="Metallo-dep_Hydrolases_sf"/>
</dbReference>
<dbReference type="EMBL" id="FNGO01000002">
    <property type="protein sequence ID" value="SDL20928.1"/>
    <property type="molecule type" value="Genomic_DNA"/>
</dbReference>
<dbReference type="FunFam" id="3.20.20.140:FF:000174">
    <property type="entry name" value="Dihydropyrimidinase-related protein 2"/>
    <property type="match status" value="1"/>
</dbReference>
<comment type="cofactor">
    <cofactor evidence="1">
        <name>Zn(2+)</name>
        <dbReference type="ChEBI" id="CHEBI:29105"/>
    </cofactor>
</comment>
<evidence type="ECO:0000313" key="4">
    <source>
        <dbReference type="EMBL" id="SDL20928.1"/>
    </source>
</evidence>
<dbReference type="Proteomes" id="UP000199476">
    <property type="component" value="Unassembled WGS sequence"/>
</dbReference>
<dbReference type="AlphaFoldDB" id="A0A1G9I6S3"/>
<dbReference type="RefSeq" id="WP_089758015.1">
    <property type="nucleotide sequence ID" value="NZ_FNGO01000002.1"/>
</dbReference>
<dbReference type="PANTHER" id="PTHR11647:SF1">
    <property type="entry name" value="COLLAPSIN RESPONSE MEDIATOR PROTEIN"/>
    <property type="match status" value="1"/>
</dbReference>
<evidence type="ECO:0000259" key="3">
    <source>
        <dbReference type="Pfam" id="PF01979"/>
    </source>
</evidence>
<protein>
    <submittedName>
        <fullName evidence="4">Dihydropyrimidinase</fullName>
    </submittedName>
</protein>
<accession>A0A1G9I6S3</accession>
<evidence type="ECO:0000256" key="2">
    <source>
        <dbReference type="ARBA" id="ARBA00008829"/>
    </source>
</evidence>
<dbReference type="OrthoDB" id="9765462at2"/>
<dbReference type="SUPFAM" id="SSF51338">
    <property type="entry name" value="Composite domain of metallo-dependent hydrolases"/>
    <property type="match status" value="1"/>
</dbReference>
<dbReference type="STRING" id="321763.SAMN04488692_102131"/>
<proteinExistence type="inferred from homology"/>
<dbReference type="InterPro" id="IPR006680">
    <property type="entry name" value="Amidohydro-rel"/>
</dbReference>
<dbReference type="GO" id="GO:0005829">
    <property type="term" value="C:cytosol"/>
    <property type="evidence" value="ECO:0007669"/>
    <property type="project" value="TreeGrafter"/>
</dbReference>
<name>A0A1G9I6S3_9FIRM</name>
<dbReference type="Gene3D" id="2.30.40.10">
    <property type="entry name" value="Urease, subunit C, domain 1"/>
    <property type="match status" value="1"/>
</dbReference>
<evidence type="ECO:0000313" key="5">
    <source>
        <dbReference type="Proteomes" id="UP000199476"/>
    </source>
</evidence>
<dbReference type="InterPro" id="IPR011059">
    <property type="entry name" value="Metal-dep_hydrolase_composite"/>
</dbReference>
<keyword evidence="5" id="KW-1185">Reference proteome</keyword>
<feature type="domain" description="Amidohydrolase-related" evidence="3">
    <location>
        <begin position="57"/>
        <end position="444"/>
    </location>
</feature>
<reference evidence="4 5" key="1">
    <citation type="submission" date="2016-10" db="EMBL/GenBank/DDBJ databases">
        <authorList>
            <person name="de Groot N.N."/>
        </authorList>
    </citation>
    <scope>NUCLEOTIDE SEQUENCE [LARGE SCALE GENOMIC DNA]</scope>
    <source>
        <strain evidence="4 5">SLAS-1</strain>
    </source>
</reference>
<evidence type="ECO:0000256" key="1">
    <source>
        <dbReference type="ARBA" id="ARBA00001947"/>
    </source>
</evidence>